<evidence type="ECO:0000256" key="4">
    <source>
        <dbReference type="SAM" id="SignalP"/>
    </source>
</evidence>
<evidence type="ECO:0000256" key="2">
    <source>
        <dbReference type="ARBA" id="ARBA00022854"/>
    </source>
</evidence>
<proteinExistence type="predicted"/>
<dbReference type="GO" id="GO:0006952">
    <property type="term" value="P:defense response"/>
    <property type="evidence" value="ECO:0007669"/>
    <property type="project" value="UniProtKB-KW"/>
</dbReference>
<dbReference type="PROSITE" id="PS51052">
    <property type="entry name" value="CYCLOTIDE"/>
    <property type="match status" value="3"/>
</dbReference>
<keyword evidence="1" id="KW-0611">Plant defense</keyword>
<reference evidence="5" key="1">
    <citation type="journal article" date="2008" name="Plant Cell">
        <title>Distribution and evolution of circular miniproteins in flowering plants.</title>
        <authorList>
            <person name="Gruber C.W."/>
            <person name="Elliott A.G."/>
            <person name="Ireland D.C."/>
            <person name="Delprete P.G."/>
            <person name="Dessein S."/>
            <person name="Goransson U."/>
            <person name="Trabi M."/>
            <person name="Wang C.K."/>
            <person name="Kinghorn A.B."/>
            <person name="Robbrecht E."/>
            <person name="Craik D.J."/>
        </authorList>
    </citation>
    <scope>NUCLEOTIDE SEQUENCE</scope>
</reference>
<accession>B6E621</accession>
<name>B6E621_OLDAF</name>
<keyword evidence="3" id="KW-1015">Disulfide bond</keyword>
<dbReference type="SUPFAM" id="SSF57038">
    <property type="entry name" value="Cyclotides"/>
    <property type="match status" value="3"/>
</dbReference>
<dbReference type="InterPro" id="IPR005535">
    <property type="entry name" value="Cyclotide"/>
</dbReference>
<dbReference type="EMBL" id="FJ211187">
    <property type="protein sequence ID" value="ACI29322.1"/>
    <property type="molecule type" value="Genomic_DNA"/>
</dbReference>
<dbReference type="AlphaFoldDB" id="B6E621"/>
<sequence length="210" mass="22449">MAKFTNCLVLSLLLAAFVGAFGAELSEADKATLVRDITENIQKEILGEVKTSETVLTMFLKEMQLKGLPVCGETCFGGTCNTPGCSCTWPICTRDSLPMRAGGKTSETTLHMFQKEMQLKGLPVCGETCFGGTCNTPGCSCTWPICTRDSLPMRAGGKTSETTLHMFLKEMQLKGLPVCGETCFGGTCNTPGCSCTWPICTRDSLPLVAA</sequence>
<evidence type="ECO:0000313" key="5">
    <source>
        <dbReference type="EMBL" id="ACI29322.1"/>
    </source>
</evidence>
<evidence type="ECO:0000256" key="1">
    <source>
        <dbReference type="ARBA" id="ARBA00022821"/>
    </source>
</evidence>
<dbReference type="Pfam" id="PF03784">
    <property type="entry name" value="Cyclotide"/>
    <property type="match status" value="3"/>
</dbReference>
<protein>
    <submittedName>
        <fullName evidence="5">Kalata B2 protein</fullName>
    </submittedName>
</protein>
<keyword evidence="4" id="KW-0732">Signal</keyword>
<keyword evidence="2" id="KW-0960">Knottin</keyword>
<feature type="signal peptide" evidence="4">
    <location>
        <begin position="1"/>
        <end position="22"/>
    </location>
</feature>
<dbReference type="PROSITE" id="PS60009">
    <property type="entry name" value="CYCLOTIDE_MOEBIUS"/>
    <property type="match status" value="3"/>
</dbReference>
<dbReference type="InterPro" id="IPR012324">
    <property type="entry name" value="Cyclotide_moebius_CS"/>
</dbReference>
<evidence type="ECO:0000256" key="3">
    <source>
        <dbReference type="ARBA" id="ARBA00023157"/>
    </source>
</evidence>
<feature type="chain" id="PRO_5002844296" evidence="4">
    <location>
        <begin position="23"/>
        <end position="210"/>
    </location>
</feature>
<organism evidence="5">
    <name type="scientific">Oldenlandia affinis</name>
    <name type="common">Blue diamond flower</name>
    <name type="synonym">Hedyotis affinis</name>
    <dbReference type="NCBI Taxonomy" id="60225"/>
    <lineage>
        <taxon>Eukaryota</taxon>
        <taxon>Viridiplantae</taxon>
        <taxon>Streptophyta</taxon>
        <taxon>Embryophyta</taxon>
        <taxon>Tracheophyta</taxon>
        <taxon>Spermatophyta</taxon>
        <taxon>Magnoliopsida</taxon>
        <taxon>eudicotyledons</taxon>
        <taxon>Gunneridae</taxon>
        <taxon>Pentapetalae</taxon>
        <taxon>asterids</taxon>
        <taxon>lamiids</taxon>
        <taxon>Gentianales</taxon>
        <taxon>Rubiaceae</taxon>
        <taxon>Rubioideae</taxon>
        <taxon>Spermacoceae</taxon>
        <taxon>Hedyotis-Oldenlandia complex</taxon>
        <taxon>Oldenlandia</taxon>
    </lineage>
</organism>
<dbReference type="InterPro" id="IPR036146">
    <property type="entry name" value="Cyclotide_sf"/>
</dbReference>